<dbReference type="InterPro" id="IPR012925">
    <property type="entry name" value="TipAS_dom"/>
</dbReference>
<evidence type="ECO:0000256" key="2">
    <source>
        <dbReference type="ARBA" id="ARBA00023015"/>
    </source>
</evidence>
<dbReference type="Pfam" id="PF07739">
    <property type="entry name" value="TipAS"/>
    <property type="match status" value="1"/>
</dbReference>
<evidence type="ECO:0000313" key="7">
    <source>
        <dbReference type="EMBL" id="MFD2757296.1"/>
    </source>
</evidence>
<dbReference type="SUPFAM" id="SSF46955">
    <property type="entry name" value="Putative DNA-binding domain"/>
    <property type="match status" value="1"/>
</dbReference>
<dbReference type="Proteomes" id="UP001597492">
    <property type="component" value="Unassembled WGS sequence"/>
</dbReference>
<feature type="domain" description="HTH merR-type" evidence="6">
    <location>
        <begin position="1"/>
        <end position="71"/>
    </location>
</feature>
<keyword evidence="5" id="KW-0175">Coiled coil</keyword>
<dbReference type="PANTHER" id="PTHR30204:SF69">
    <property type="entry name" value="MERR-FAMILY TRANSCRIPTIONAL REGULATOR"/>
    <property type="match status" value="1"/>
</dbReference>
<keyword evidence="4" id="KW-0804">Transcription</keyword>
<evidence type="ECO:0000259" key="6">
    <source>
        <dbReference type="PROSITE" id="PS50937"/>
    </source>
</evidence>
<protein>
    <submittedName>
        <fullName evidence="7">MerR family transcriptional regulator</fullName>
    </submittedName>
</protein>
<dbReference type="InterPro" id="IPR000551">
    <property type="entry name" value="MerR-type_HTH_dom"/>
</dbReference>
<accession>A0ABW5UVP6</accession>
<name>A0ABW5UVP6_9MICO</name>
<dbReference type="SUPFAM" id="SSF89082">
    <property type="entry name" value="Antibiotic binding domain of TipA-like multidrug resistance regulators"/>
    <property type="match status" value="1"/>
</dbReference>
<dbReference type="InterPro" id="IPR047057">
    <property type="entry name" value="MerR_fam"/>
</dbReference>
<evidence type="ECO:0000256" key="3">
    <source>
        <dbReference type="ARBA" id="ARBA00023125"/>
    </source>
</evidence>
<dbReference type="SMART" id="SM00422">
    <property type="entry name" value="HTH_MERR"/>
    <property type="match status" value="1"/>
</dbReference>
<keyword evidence="1" id="KW-0678">Repressor</keyword>
<organism evidence="7 8">
    <name type="scientific">Gulosibacter faecalis</name>
    <dbReference type="NCBI Taxonomy" id="272240"/>
    <lineage>
        <taxon>Bacteria</taxon>
        <taxon>Bacillati</taxon>
        <taxon>Actinomycetota</taxon>
        <taxon>Actinomycetes</taxon>
        <taxon>Micrococcales</taxon>
        <taxon>Microbacteriaceae</taxon>
        <taxon>Gulosibacter</taxon>
    </lineage>
</organism>
<keyword evidence="3" id="KW-0238">DNA-binding</keyword>
<dbReference type="CDD" id="cd01106">
    <property type="entry name" value="HTH_TipAL-Mta"/>
    <property type="match status" value="1"/>
</dbReference>
<feature type="coiled-coil region" evidence="5">
    <location>
        <begin position="76"/>
        <end position="103"/>
    </location>
</feature>
<gene>
    <name evidence="7" type="ORF">ACFSW7_02765</name>
</gene>
<dbReference type="PROSITE" id="PS50937">
    <property type="entry name" value="HTH_MERR_2"/>
    <property type="match status" value="1"/>
</dbReference>
<dbReference type="PANTHER" id="PTHR30204">
    <property type="entry name" value="REDOX-CYCLING DRUG-SENSING TRANSCRIPTIONAL ACTIVATOR SOXR"/>
    <property type="match status" value="1"/>
</dbReference>
<evidence type="ECO:0000256" key="4">
    <source>
        <dbReference type="ARBA" id="ARBA00023163"/>
    </source>
</evidence>
<dbReference type="EMBL" id="JBHUNE010000003">
    <property type="protein sequence ID" value="MFD2757296.1"/>
    <property type="molecule type" value="Genomic_DNA"/>
</dbReference>
<dbReference type="Gene3D" id="1.10.1660.10">
    <property type="match status" value="1"/>
</dbReference>
<evidence type="ECO:0000256" key="5">
    <source>
        <dbReference type="SAM" id="Coils"/>
    </source>
</evidence>
<dbReference type="InterPro" id="IPR036244">
    <property type="entry name" value="TipA-like_antibiotic-bd"/>
</dbReference>
<dbReference type="InterPro" id="IPR009061">
    <property type="entry name" value="DNA-bd_dom_put_sf"/>
</dbReference>
<sequence length="249" mass="27750">MDWSTNEVVAATGVTSRTLRHYDHIGLLPPDRVGHGGLRYYSQRSLVRLQRILALRDLGVDLAGIREVLDGDVSDREALVELRERLARERARIRRQIAAIDATITAITNEEEIMPNDMFAGFDHTKYDAEVRERWGDEAADRSNDWWTGLGEAGQAEFRAELAALNDAWDAQLEAGVEPGSAAAQAVAERHYHWLQRSWGGREVTADALRGLAQMYVDDPRFAANYTRVSPAGAEFVRDALTEYAAGLA</sequence>
<keyword evidence="8" id="KW-1185">Reference proteome</keyword>
<dbReference type="Gene3D" id="1.10.490.50">
    <property type="entry name" value="Antibiotic binding domain of TipA-like multidrug resistance regulators"/>
    <property type="match status" value="1"/>
</dbReference>
<evidence type="ECO:0000256" key="1">
    <source>
        <dbReference type="ARBA" id="ARBA00022491"/>
    </source>
</evidence>
<keyword evidence="2" id="KW-0805">Transcription regulation</keyword>
<dbReference type="RefSeq" id="WP_019617844.1">
    <property type="nucleotide sequence ID" value="NZ_JBHUNE010000003.1"/>
</dbReference>
<proteinExistence type="predicted"/>
<comment type="caution">
    <text evidence="7">The sequence shown here is derived from an EMBL/GenBank/DDBJ whole genome shotgun (WGS) entry which is preliminary data.</text>
</comment>
<reference evidence="8" key="1">
    <citation type="journal article" date="2019" name="Int. J. Syst. Evol. Microbiol.">
        <title>The Global Catalogue of Microorganisms (GCM) 10K type strain sequencing project: providing services to taxonomists for standard genome sequencing and annotation.</title>
        <authorList>
            <consortium name="The Broad Institute Genomics Platform"/>
            <consortium name="The Broad Institute Genome Sequencing Center for Infectious Disease"/>
            <person name="Wu L."/>
            <person name="Ma J."/>
        </authorList>
    </citation>
    <scope>NUCLEOTIDE SEQUENCE [LARGE SCALE GENOMIC DNA]</scope>
    <source>
        <strain evidence="8">TISTR 1514</strain>
    </source>
</reference>
<evidence type="ECO:0000313" key="8">
    <source>
        <dbReference type="Proteomes" id="UP001597492"/>
    </source>
</evidence>
<dbReference type="Pfam" id="PF13411">
    <property type="entry name" value="MerR_1"/>
    <property type="match status" value="1"/>
</dbReference>